<dbReference type="AlphaFoldDB" id="A0A1C6V634"/>
<sequence length="155" mass="17079">MSHAIIEQPAVEFGHVEHVTVHFDDLDALGLLHNARYAVLLERALTPYWAERGISFSGGRQIAPDAFHAVREFSITYRAPITGTGPVAVHFWLEHFGTSSAEYAYRFRSTDGGTVYAEGRRAIVRLDPATRRPTPWTEAARAVAATLLRPAPAPA</sequence>
<accession>A0A1C6V634</accession>
<keyword evidence="2" id="KW-1185">Reference proteome</keyword>
<dbReference type="Gene3D" id="3.10.129.10">
    <property type="entry name" value="Hotdog Thioesterase"/>
    <property type="match status" value="1"/>
</dbReference>
<dbReference type="CDD" id="cd00586">
    <property type="entry name" value="4HBT"/>
    <property type="match status" value="1"/>
</dbReference>
<reference evidence="2" key="1">
    <citation type="submission" date="2016-06" db="EMBL/GenBank/DDBJ databases">
        <authorList>
            <person name="Varghese N."/>
            <person name="Submissions Spin"/>
        </authorList>
    </citation>
    <scope>NUCLEOTIDE SEQUENCE [LARGE SCALE GENOMIC DNA]</scope>
    <source>
        <strain evidence="2">DSM 43903</strain>
    </source>
</reference>
<dbReference type="Pfam" id="PF13279">
    <property type="entry name" value="4HBT_2"/>
    <property type="match status" value="1"/>
</dbReference>
<dbReference type="PANTHER" id="PTHR31793">
    <property type="entry name" value="4-HYDROXYBENZOYL-COA THIOESTERASE FAMILY MEMBER"/>
    <property type="match status" value="1"/>
</dbReference>
<dbReference type="Proteomes" id="UP000199001">
    <property type="component" value="Unassembled WGS sequence"/>
</dbReference>
<dbReference type="InterPro" id="IPR050563">
    <property type="entry name" value="4-hydroxybenzoyl-CoA_TE"/>
</dbReference>
<evidence type="ECO:0000313" key="2">
    <source>
        <dbReference type="Proteomes" id="UP000199001"/>
    </source>
</evidence>
<dbReference type="PANTHER" id="PTHR31793:SF24">
    <property type="entry name" value="LONG-CHAIN ACYL-COA THIOESTERASE FADM"/>
    <property type="match status" value="1"/>
</dbReference>
<dbReference type="OrthoDB" id="194128at2"/>
<dbReference type="InterPro" id="IPR029069">
    <property type="entry name" value="HotDog_dom_sf"/>
</dbReference>
<evidence type="ECO:0000313" key="1">
    <source>
        <dbReference type="EMBL" id="SCL61745.1"/>
    </source>
</evidence>
<dbReference type="SUPFAM" id="SSF54637">
    <property type="entry name" value="Thioesterase/thiol ester dehydrase-isomerase"/>
    <property type="match status" value="1"/>
</dbReference>
<dbReference type="STRING" id="47855.GA0070606_3497"/>
<gene>
    <name evidence="1" type="ORF">GA0070606_3497</name>
</gene>
<organism evidence="1 2">
    <name type="scientific">Micromonospora citrea</name>
    <dbReference type="NCBI Taxonomy" id="47855"/>
    <lineage>
        <taxon>Bacteria</taxon>
        <taxon>Bacillati</taxon>
        <taxon>Actinomycetota</taxon>
        <taxon>Actinomycetes</taxon>
        <taxon>Micromonosporales</taxon>
        <taxon>Micromonosporaceae</taxon>
        <taxon>Micromonospora</taxon>
    </lineage>
</organism>
<proteinExistence type="predicted"/>
<keyword evidence="1" id="KW-0378">Hydrolase</keyword>
<dbReference type="GO" id="GO:0047617">
    <property type="term" value="F:fatty acyl-CoA hydrolase activity"/>
    <property type="evidence" value="ECO:0007669"/>
    <property type="project" value="TreeGrafter"/>
</dbReference>
<dbReference type="RefSeq" id="WP_091101140.1">
    <property type="nucleotide sequence ID" value="NZ_FMHZ01000002.1"/>
</dbReference>
<name>A0A1C6V634_9ACTN</name>
<dbReference type="EMBL" id="FMHZ01000002">
    <property type="protein sequence ID" value="SCL61745.1"/>
    <property type="molecule type" value="Genomic_DNA"/>
</dbReference>
<protein>
    <submittedName>
        <fullName evidence="1">Acyl-CoA thioester hydrolase</fullName>
    </submittedName>
</protein>